<dbReference type="GO" id="GO:0005829">
    <property type="term" value="C:cytosol"/>
    <property type="evidence" value="ECO:0007669"/>
    <property type="project" value="TreeGrafter"/>
</dbReference>
<dbReference type="Gene3D" id="3.40.190.290">
    <property type="match status" value="1"/>
</dbReference>
<accession>A0A4Q7NDX7</accession>
<dbReference type="RefSeq" id="WP_130358980.1">
    <property type="nucleotide sequence ID" value="NZ_SGXC01000002.1"/>
</dbReference>
<evidence type="ECO:0000256" key="1">
    <source>
        <dbReference type="ARBA" id="ARBA00009437"/>
    </source>
</evidence>
<dbReference type="Pfam" id="PF03466">
    <property type="entry name" value="LysR_substrate"/>
    <property type="match status" value="1"/>
</dbReference>
<dbReference type="InterPro" id="IPR036388">
    <property type="entry name" value="WH-like_DNA-bd_sf"/>
</dbReference>
<dbReference type="OrthoDB" id="8804410at2"/>
<protein>
    <submittedName>
        <fullName evidence="6">DNA-binding transcriptional LysR family regulator</fullName>
    </submittedName>
</protein>
<evidence type="ECO:0000313" key="6">
    <source>
        <dbReference type="EMBL" id="RZS81301.1"/>
    </source>
</evidence>
<feature type="domain" description="HTH lysR-type" evidence="5">
    <location>
        <begin position="7"/>
        <end position="64"/>
    </location>
</feature>
<dbReference type="SUPFAM" id="SSF46785">
    <property type="entry name" value="Winged helix' DNA-binding domain"/>
    <property type="match status" value="1"/>
</dbReference>
<keyword evidence="7" id="KW-1185">Reference proteome</keyword>
<comment type="caution">
    <text evidence="6">The sequence shown here is derived from an EMBL/GenBank/DDBJ whole genome shotgun (WGS) entry which is preliminary data.</text>
</comment>
<organism evidence="6 7">
    <name type="scientific">Pigmentiphaga kullae</name>
    <dbReference type="NCBI Taxonomy" id="151784"/>
    <lineage>
        <taxon>Bacteria</taxon>
        <taxon>Pseudomonadati</taxon>
        <taxon>Pseudomonadota</taxon>
        <taxon>Betaproteobacteria</taxon>
        <taxon>Burkholderiales</taxon>
        <taxon>Alcaligenaceae</taxon>
        <taxon>Pigmentiphaga</taxon>
    </lineage>
</organism>
<dbReference type="InterPro" id="IPR036390">
    <property type="entry name" value="WH_DNA-bd_sf"/>
</dbReference>
<dbReference type="PANTHER" id="PTHR30419:SF8">
    <property type="entry name" value="NITROGEN ASSIMILATION TRANSCRIPTIONAL ACTIVATOR-RELATED"/>
    <property type="match status" value="1"/>
</dbReference>
<dbReference type="SUPFAM" id="SSF53850">
    <property type="entry name" value="Periplasmic binding protein-like II"/>
    <property type="match status" value="1"/>
</dbReference>
<dbReference type="InterPro" id="IPR005119">
    <property type="entry name" value="LysR_subst-bd"/>
</dbReference>
<dbReference type="Pfam" id="PF00126">
    <property type="entry name" value="HTH_1"/>
    <property type="match status" value="1"/>
</dbReference>
<evidence type="ECO:0000256" key="3">
    <source>
        <dbReference type="ARBA" id="ARBA00023125"/>
    </source>
</evidence>
<dbReference type="GO" id="GO:0003700">
    <property type="term" value="F:DNA-binding transcription factor activity"/>
    <property type="evidence" value="ECO:0007669"/>
    <property type="project" value="InterPro"/>
</dbReference>
<dbReference type="EMBL" id="SGXC01000002">
    <property type="protein sequence ID" value="RZS81301.1"/>
    <property type="molecule type" value="Genomic_DNA"/>
</dbReference>
<keyword evidence="4" id="KW-0804">Transcription</keyword>
<reference evidence="6 7" key="1">
    <citation type="submission" date="2019-02" db="EMBL/GenBank/DDBJ databases">
        <title>Genomic Encyclopedia of Type Strains, Phase IV (KMG-IV): sequencing the most valuable type-strain genomes for metagenomic binning, comparative biology and taxonomic classification.</title>
        <authorList>
            <person name="Goeker M."/>
        </authorList>
    </citation>
    <scope>NUCLEOTIDE SEQUENCE [LARGE SCALE GENOMIC DNA]</scope>
    <source>
        <strain evidence="6 7">K24</strain>
    </source>
</reference>
<comment type="similarity">
    <text evidence="1">Belongs to the LysR transcriptional regulatory family.</text>
</comment>
<dbReference type="Proteomes" id="UP000292445">
    <property type="component" value="Unassembled WGS sequence"/>
</dbReference>
<evidence type="ECO:0000256" key="4">
    <source>
        <dbReference type="ARBA" id="ARBA00023163"/>
    </source>
</evidence>
<dbReference type="AlphaFoldDB" id="A0A4Q7NDX7"/>
<evidence type="ECO:0000313" key="7">
    <source>
        <dbReference type="Proteomes" id="UP000292445"/>
    </source>
</evidence>
<gene>
    <name evidence="6" type="ORF">EV675_3924</name>
</gene>
<keyword evidence="2" id="KW-0805">Transcription regulation</keyword>
<dbReference type="PRINTS" id="PR00039">
    <property type="entry name" value="HTHLYSR"/>
</dbReference>
<dbReference type="PROSITE" id="PS50931">
    <property type="entry name" value="HTH_LYSR"/>
    <property type="match status" value="1"/>
</dbReference>
<keyword evidence="3 6" id="KW-0238">DNA-binding</keyword>
<name>A0A4Q7NDX7_9BURK</name>
<dbReference type="GO" id="GO:0003677">
    <property type="term" value="F:DNA binding"/>
    <property type="evidence" value="ECO:0007669"/>
    <property type="project" value="UniProtKB-KW"/>
</dbReference>
<dbReference type="Gene3D" id="1.10.10.10">
    <property type="entry name" value="Winged helix-like DNA-binding domain superfamily/Winged helix DNA-binding domain"/>
    <property type="match status" value="1"/>
</dbReference>
<proteinExistence type="inferred from homology"/>
<evidence type="ECO:0000256" key="2">
    <source>
        <dbReference type="ARBA" id="ARBA00023015"/>
    </source>
</evidence>
<dbReference type="InterPro" id="IPR050950">
    <property type="entry name" value="HTH-type_LysR_regulators"/>
</dbReference>
<sequence>MDWIQRLRVRQLYVLVSLHETANLSLTAARMHMTQPALSKWLRELETDLGVELFERHSRGLVPTRFCDTLVEHARMVLGELERTGEALRAMSDGAVGQLLVGTTPIGTSGLLPACLGHYRRLRPGICVGVHENSLEKLLPLLKEGRLDCIVSRIEAPVDPAVVAEPLQEEGICVVASRDHPLARLRKVDWARARDYPWALPQAGTPLRRELELGLAAVGEPTPRAAIEASSVVLIASLLQDGEMLAVMSDAVVQALSRLGRLKVLPLALGRRATVGVLRRAGTLPTPVLEDFLSCLRDAAQAAGRRPE</sequence>
<evidence type="ECO:0000259" key="5">
    <source>
        <dbReference type="PROSITE" id="PS50931"/>
    </source>
</evidence>
<dbReference type="PANTHER" id="PTHR30419">
    <property type="entry name" value="HTH-TYPE TRANSCRIPTIONAL REGULATOR YBHD"/>
    <property type="match status" value="1"/>
</dbReference>
<dbReference type="InterPro" id="IPR000847">
    <property type="entry name" value="LysR_HTH_N"/>
</dbReference>